<accession>X1VEH7</accession>
<feature type="non-terminal residue" evidence="1">
    <location>
        <position position="69"/>
    </location>
</feature>
<protein>
    <submittedName>
        <fullName evidence="1">Uncharacterized protein</fullName>
    </submittedName>
</protein>
<dbReference type="EMBL" id="BARW01027587">
    <property type="protein sequence ID" value="GAJ16162.1"/>
    <property type="molecule type" value="Genomic_DNA"/>
</dbReference>
<dbReference type="AlphaFoldDB" id="X1VEH7"/>
<reference evidence="1" key="1">
    <citation type="journal article" date="2014" name="Front. Microbiol.">
        <title>High frequency of phylogenetically diverse reductive dehalogenase-homologous genes in deep subseafloor sedimentary metagenomes.</title>
        <authorList>
            <person name="Kawai M."/>
            <person name="Futagami T."/>
            <person name="Toyoda A."/>
            <person name="Takaki Y."/>
            <person name="Nishi S."/>
            <person name="Hori S."/>
            <person name="Arai W."/>
            <person name="Tsubouchi T."/>
            <person name="Morono Y."/>
            <person name="Uchiyama I."/>
            <person name="Ito T."/>
            <person name="Fujiyama A."/>
            <person name="Inagaki F."/>
            <person name="Takami H."/>
        </authorList>
    </citation>
    <scope>NUCLEOTIDE SEQUENCE</scope>
    <source>
        <strain evidence="1">Expedition CK06-06</strain>
    </source>
</reference>
<comment type="caution">
    <text evidence="1">The sequence shown here is derived from an EMBL/GenBank/DDBJ whole genome shotgun (WGS) entry which is preliminary data.</text>
</comment>
<proteinExistence type="predicted"/>
<dbReference type="Gene3D" id="3.90.1150.10">
    <property type="entry name" value="Aspartate Aminotransferase, domain 1"/>
    <property type="match status" value="1"/>
</dbReference>
<gene>
    <name evidence="1" type="ORF">S12H4_44732</name>
</gene>
<evidence type="ECO:0000313" key="1">
    <source>
        <dbReference type="EMBL" id="GAJ16162.1"/>
    </source>
</evidence>
<organism evidence="1">
    <name type="scientific">marine sediment metagenome</name>
    <dbReference type="NCBI Taxonomy" id="412755"/>
    <lineage>
        <taxon>unclassified sequences</taxon>
        <taxon>metagenomes</taxon>
        <taxon>ecological metagenomes</taxon>
    </lineage>
</organism>
<sequence length="69" mass="8054">MNMNKKSIMNKLIENYMQNHKKSEVLFKESSQYLIRGGSHNLRLFAPFPFYDIFCSGSKVTDIDGNTYI</sequence>
<name>X1VEH7_9ZZZZ</name>
<dbReference type="InterPro" id="IPR015422">
    <property type="entry name" value="PyrdxlP-dep_Trfase_small"/>
</dbReference>